<feature type="domain" description="RecX third three-helical" evidence="7">
    <location>
        <begin position="118"/>
        <end position="163"/>
    </location>
</feature>
<feature type="region of interest" description="Disordered" evidence="6">
    <location>
        <begin position="1"/>
        <end position="21"/>
    </location>
</feature>
<dbReference type="Gene3D" id="1.10.10.10">
    <property type="entry name" value="Winged helix-like DNA-binding domain superfamily/Winged helix DNA-binding domain"/>
    <property type="match status" value="2"/>
</dbReference>
<dbReference type="EMBL" id="AP025730">
    <property type="protein sequence ID" value="BDI04200.1"/>
    <property type="molecule type" value="Genomic_DNA"/>
</dbReference>
<dbReference type="Pfam" id="PF21982">
    <property type="entry name" value="RecX_HTH1"/>
    <property type="match status" value="1"/>
</dbReference>
<sequence length="174" mass="19436">MTWSRPRRTEGEAPRRTLDQPGLAGLSLKGRALKYLAAREHSRVELTRKLAAHAESPEQIDTLLDELERLGYLSAERVVASVIHRKAARFGSARIRQELVAKGLDIAEHGDALVALRDTEYQRAHEAWQRRFGEAPATDAQERARQARFLLARGFPAGIVARIVRGIGDPARDD</sequence>
<protein>
    <recommendedName>
        <fullName evidence="3 5">Regulatory protein RecX</fullName>
    </recommendedName>
</protein>
<evidence type="ECO:0000256" key="3">
    <source>
        <dbReference type="ARBA" id="ARBA00018111"/>
    </source>
</evidence>
<dbReference type="HAMAP" id="MF_01114">
    <property type="entry name" value="RecX"/>
    <property type="match status" value="1"/>
</dbReference>
<evidence type="ECO:0000256" key="1">
    <source>
        <dbReference type="ARBA" id="ARBA00004496"/>
    </source>
</evidence>
<dbReference type="InterPro" id="IPR003783">
    <property type="entry name" value="Regulatory_RecX"/>
</dbReference>
<feature type="domain" description="RecX first three-helical" evidence="8">
    <location>
        <begin position="30"/>
        <end position="67"/>
    </location>
</feature>
<proteinExistence type="inferred from homology"/>
<dbReference type="Proteomes" id="UP001057498">
    <property type="component" value="Chromosome"/>
</dbReference>
<dbReference type="InterPro" id="IPR053925">
    <property type="entry name" value="RecX_HTH_3rd"/>
</dbReference>
<name>A0ABM7YIV2_9BURK</name>
<dbReference type="Pfam" id="PF21981">
    <property type="entry name" value="RecX_HTH3"/>
    <property type="match status" value="1"/>
</dbReference>
<evidence type="ECO:0000256" key="2">
    <source>
        <dbReference type="ARBA" id="ARBA00009695"/>
    </source>
</evidence>
<dbReference type="NCBIfam" id="NF001055">
    <property type="entry name" value="PRK00117.2-5"/>
    <property type="match status" value="1"/>
</dbReference>
<keyword evidence="4 5" id="KW-0963">Cytoplasm</keyword>
<dbReference type="InterPro" id="IPR036388">
    <property type="entry name" value="WH-like_DNA-bd_sf"/>
</dbReference>
<gene>
    <name evidence="5" type="primary">recX</name>
    <name evidence="9" type="ORF">CATMQ487_11700</name>
</gene>
<feature type="compositionally biased region" description="Basic and acidic residues" evidence="6">
    <location>
        <begin position="7"/>
        <end position="18"/>
    </location>
</feature>
<evidence type="ECO:0000256" key="4">
    <source>
        <dbReference type="ARBA" id="ARBA00022490"/>
    </source>
</evidence>
<dbReference type="RefSeq" id="WP_251972341.1">
    <property type="nucleotide sequence ID" value="NZ_AP025730.1"/>
</dbReference>
<dbReference type="PANTHER" id="PTHR33602">
    <property type="entry name" value="REGULATORY PROTEIN RECX FAMILY PROTEIN"/>
    <property type="match status" value="1"/>
</dbReference>
<evidence type="ECO:0000256" key="6">
    <source>
        <dbReference type="SAM" id="MobiDB-lite"/>
    </source>
</evidence>
<evidence type="ECO:0000313" key="10">
    <source>
        <dbReference type="Proteomes" id="UP001057498"/>
    </source>
</evidence>
<reference evidence="9" key="1">
    <citation type="submission" date="2022-04" db="EMBL/GenBank/DDBJ databases">
        <title>Whole genome sequence of Sphaerotilus sp. FB-5.</title>
        <authorList>
            <person name="Takeda M."/>
            <person name="Narihara S."/>
            <person name="Akimoto M."/>
            <person name="Akimoto R."/>
            <person name="Nishiyashiki S."/>
            <person name="Murakami T."/>
        </authorList>
    </citation>
    <scope>NUCLEOTIDE SEQUENCE</scope>
    <source>
        <strain evidence="9">FB-5</strain>
    </source>
</reference>
<organism evidence="9 10">
    <name type="scientific">Sphaerotilus microaerophilus</name>
    <dbReference type="NCBI Taxonomy" id="2914710"/>
    <lineage>
        <taxon>Bacteria</taxon>
        <taxon>Pseudomonadati</taxon>
        <taxon>Pseudomonadota</taxon>
        <taxon>Betaproteobacteria</taxon>
        <taxon>Burkholderiales</taxon>
        <taxon>Sphaerotilaceae</taxon>
        <taxon>Sphaerotilus</taxon>
    </lineage>
</organism>
<dbReference type="InterPro" id="IPR053926">
    <property type="entry name" value="RecX_HTH_1st"/>
</dbReference>
<accession>A0ABM7YIV2</accession>
<dbReference type="PANTHER" id="PTHR33602:SF1">
    <property type="entry name" value="REGULATORY PROTEIN RECX FAMILY PROTEIN"/>
    <property type="match status" value="1"/>
</dbReference>
<evidence type="ECO:0000313" key="9">
    <source>
        <dbReference type="EMBL" id="BDI04200.1"/>
    </source>
</evidence>
<comment type="function">
    <text evidence="5">Modulates RecA activity.</text>
</comment>
<comment type="similarity">
    <text evidence="2 5">Belongs to the RecX family.</text>
</comment>
<comment type="subcellular location">
    <subcellularLocation>
        <location evidence="1 5">Cytoplasm</location>
    </subcellularLocation>
</comment>
<evidence type="ECO:0000256" key="5">
    <source>
        <dbReference type="HAMAP-Rule" id="MF_01114"/>
    </source>
</evidence>
<evidence type="ECO:0000259" key="8">
    <source>
        <dbReference type="Pfam" id="PF21982"/>
    </source>
</evidence>
<keyword evidence="10" id="KW-1185">Reference proteome</keyword>
<evidence type="ECO:0000259" key="7">
    <source>
        <dbReference type="Pfam" id="PF21981"/>
    </source>
</evidence>